<evidence type="ECO:0000256" key="3">
    <source>
        <dbReference type="ARBA" id="ARBA00022679"/>
    </source>
</evidence>
<evidence type="ECO:0000256" key="8">
    <source>
        <dbReference type="SAM" id="MobiDB-lite"/>
    </source>
</evidence>
<proteinExistence type="inferred from homology"/>
<sequence>MARGAAPAAAWVLTRVGLLLLVLQVVTLPGPDVTSDVEVIYRGWYEVLRTGTFPVDDVSWQYPPGAALAVLSPALLPFLGYAPAFFALACAADALVLALLLRAGGGASARRGSRAGAWYWVAGVPLLGPTAYARYDLMVTAVAVAARGRATRLAWGAAAGTAAALALVAAVALPGAFGFLTAQRDRGTEVESLGALVFHVGRHAGWDGTVELHYGSMEFLGPGVGLVSDLALGLSLLAMGWLVLWRLWAREFTATTWCEAAFAGTLLFTTTSRVISPQYLIWLVGLAAVCLTLRAARMALPAGLVLAATGVTLAEFPVWFGEVVASTGFGIALLALRNGLLVAATAVACVRLWRSTVTEPGRRARGADPGVPRQRGRTAPARDGLLTW</sequence>
<keyword evidence="4 9" id="KW-0812">Transmembrane</keyword>
<dbReference type="EMBL" id="BAAAPF010000080">
    <property type="protein sequence ID" value="GAA2124363.1"/>
    <property type="molecule type" value="Genomic_DNA"/>
</dbReference>
<feature type="region of interest" description="Disordered" evidence="8">
    <location>
        <begin position="361"/>
        <end position="388"/>
    </location>
</feature>
<feature type="transmembrane region" description="Helical" evidence="9">
    <location>
        <begin position="226"/>
        <end position="248"/>
    </location>
</feature>
<evidence type="ECO:0000256" key="9">
    <source>
        <dbReference type="SAM" id="Phobius"/>
    </source>
</evidence>
<evidence type="ECO:0000256" key="2">
    <source>
        <dbReference type="ARBA" id="ARBA00022475"/>
    </source>
</evidence>
<comment type="caution">
    <text evidence="10">The sequence shown here is derived from an EMBL/GenBank/DDBJ whole genome shotgun (WGS) entry which is preliminary data.</text>
</comment>
<keyword evidence="5 9" id="KW-1133">Transmembrane helix</keyword>
<feature type="transmembrane region" description="Helical" evidence="9">
    <location>
        <begin position="303"/>
        <end position="321"/>
    </location>
</feature>
<dbReference type="Pfam" id="PF09594">
    <property type="entry name" value="GT87"/>
    <property type="match status" value="1"/>
</dbReference>
<gene>
    <name evidence="10" type="ORF">GCM10009802_29230</name>
</gene>
<evidence type="ECO:0000256" key="5">
    <source>
        <dbReference type="ARBA" id="ARBA00022989"/>
    </source>
</evidence>
<evidence type="ECO:0000256" key="7">
    <source>
        <dbReference type="ARBA" id="ARBA00024033"/>
    </source>
</evidence>
<feature type="transmembrane region" description="Helical" evidence="9">
    <location>
        <begin position="327"/>
        <end position="353"/>
    </location>
</feature>
<reference evidence="10 11" key="1">
    <citation type="journal article" date="2019" name="Int. J. Syst. Evol. Microbiol.">
        <title>The Global Catalogue of Microorganisms (GCM) 10K type strain sequencing project: providing services to taxonomists for standard genome sequencing and annotation.</title>
        <authorList>
            <consortium name="The Broad Institute Genomics Platform"/>
            <consortium name="The Broad Institute Genome Sequencing Center for Infectious Disease"/>
            <person name="Wu L."/>
            <person name="Ma J."/>
        </authorList>
    </citation>
    <scope>NUCLEOTIDE SEQUENCE [LARGE SCALE GENOMIC DNA]</scope>
    <source>
        <strain evidence="10 11">JCM 15481</strain>
    </source>
</reference>
<dbReference type="InterPro" id="IPR018584">
    <property type="entry name" value="GT87"/>
</dbReference>
<evidence type="ECO:0000256" key="4">
    <source>
        <dbReference type="ARBA" id="ARBA00022692"/>
    </source>
</evidence>
<dbReference type="Proteomes" id="UP001500443">
    <property type="component" value="Unassembled WGS sequence"/>
</dbReference>
<comment type="similarity">
    <text evidence="7">Belongs to the glycosyltransferase 87 family.</text>
</comment>
<name>A0ABN2YCE3_9ACTN</name>
<evidence type="ECO:0000313" key="11">
    <source>
        <dbReference type="Proteomes" id="UP001500443"/>
    </source>
</evidence>
<evidence type="ECO:0000256" key="6">
    <source>
        <dbReference type="ARBA" id="ARBA00023136"/>
    </source>
</evidence>
<keyword evidence="11" id="KW-1185">Reference proteome</keyword>
<evidence type="ECO:0000313" key="10">
    <source>
        <dbReference type="EMBL" id="GAA2124363.1"/>
    </source>
</evidence>
<feature type="transmembrane region" description="Helical" evidence="9">
    <location>
        <begin position="153"/>
        <end position="180"/>
    </location>
</feature>
<evidence type="ECO:0000256" key="1">
    <source>
        <dbReference type="ARBA" id="ARBA00004651"/>
    </source>
</evidence>
<keyword evidence="3" id="KW-0808">Transferase</keyword>
<keyword evidence="6 9" id="KW-0472">Membrane</keyword>
<keyword evidence="2" id="KW-1003">Cell membrane</keyword>
<dbReference type="RefSeq" id="WP_344290451.1">
    <property type="nucleotide sequence ID" value="NZ_BAAAPF010000080.1"/>
</dbReference>
<comment type="subcellular location">
    <subcellularLocation>
        <location evidence="1">Cell membrane</location>
        <topology evidence="1">Multi-pass membrane protein</topology>
    </subcellularLocation>
</comment>
<organism evidence="10 11">
    <name type="scientific">Streptomyces synnematoformans</name>
    <dbReference type="NCBI Taxonomy" id="415721"/>
    <lineage>
        <taxon>Bacteria</taxon>
        <taxon>Bacillati</taxon>
        <taxon>Actinomycetota</taxon>
        <taxon>Actinomycetes</taxon>
        <taxon>Kitasatosporales</taxon>
        <taxon>Streptomycetaceae</taxon>
        <taxon>Streptomyces</taxon>
    </lineage>
</organism>
<accession>A0ABN2YCE3</accession>
<feature type="transmembrane region" description="Helical" evidence="9">
    <location>
        <begin position="78"/>
        <end position="103"/>
    </location>
</feature>
<protein>
    <submittedName>
        <fullName evidence="10">Glycosyltransferase family 87 protein</fullName>
    </submittedName>
</protein>